<feature type="transmembrane region" description="Helical" evidence="1">
    <location>
        <begin position="42"/>
        <end position="66"/>
    </location>
</feature>
<evidence type="ECO:0000313" key="2">
    <source>
        <dbReference type="EMBL" id="KAG7302581.1"/>
    </source>
</evidence>
<name>A0ABQ7QBL1_PLUXY</name>
<protein>
    <submittedName>
        <fullName evidence="2">Uncharacterized protein</fullName>
    </submittedName>
</protein>
<evidence type="ECO:0000313" key="3">
    <source>
        <dbReference type="Proteomes" id="UP000823941"/>
    </source>
</evidence>
<reference evidence="2 3" key="1">
    <citation type="submission" date="2021-06" db="EMBL/GenBank/DDBJ databases">
        <title>A haploid diamondback moth (Plutella xylostella L.) genome assembly resolves 31 chromosomes and identifies a diamide resistance mutation.</title>
        <authorList>
            <person name="Ward C.M."/>
            <person name="Perry K.D."/>
            <person name="Baker G."/>
            <person name="Powis K."/>
            <person name="Heckel D.G."/>
            <person name="Baxter S.W."/>
        </authorList>
    </citation>
    <scope>NUCLEOTIDE SEQUENCE [LARGE SCALE GENOMIC DNA]</scope>
    <source>
        <strain evidence="2 3">LV</strain>
        <tissue evidence="2">Single pupa</tissue>
    </source>
</reference>
<evidence type="ECO:0000256" key="1">
    <source>
        <dbReference type="SAM" id="Phobius"/>
    </source>
</evidence>
<dbReference type="EMBL" id="JAHIBW010000017">
    <property type="protein sequence ID" value="KAG7302581.1"/>
    <property type="molecule type" value="Genomic_DNA"/>
</dbReference>
<comment type="caution">
    <text evidence="2">The sequence shown here is derived from an EMBL/GenBank/DDBJ whole genome shotgun (WGS) entry which is preliminary data.</text>
</comment>
<keyword evidence="1" id="KW-0812">Transmembrane</keyword>
<keyword evidence="1" id="KW-0472">Membrane</keyword>
<accession>A0ABQ7QBL1</accession>
<gene>
    <name evidence="2" type="ORF">JYU34_012514</name>
</gene>
<sequence length="184" mass="19266">MPTSAVYQPTTVTYEQQPEDSRWNCPISYFSRRVTSSLNRAVCVRLGLCLLGSTLFVIGLALVIAGGVQYSEPPPPGPEAPPSGDVAMLIAGGVVLCLGLLFAGVGFWAWSARWGGGKEAPSGGAAALTALNPSTDPLVAAQYAPVRDAPPAPDDEMRNLMDNKECLSSAEESDKMLDGRPSVA</sequence>
<feature type="transmembrane region" description="Helical" evidence="1">
    <location>
        <begin position="86"/>
        <end position="110"/>
    </location>
</feature>
<organism evidence="2 3">
    <name type="scientific">Plutella xylostella</name>
    <name type="common">Diamondback moth</name>
    <name type="synonym">Plutella maculipennis</name>
    <dbReference type="NCBI Taxonomy" id="51655"/>
    <lineage>
        <taxon>Eukaryota</taxon>
        <taxon>Metazoa</taxon>
        <taxon>Ecdysozoa</taxon>
        <taxon>Arthropoda</taxon>
        <taxon>Hexapoda</taxon>
        <taxon>Insecta</taxon>
        <taxon>Pterygota</taxon>
        <taxon>Neoptera</taxon>
        <taxon>Endopterygota</taxon>
        <taxon>Lepidoptera</taxon>
        <taxon>Glossata</taxon>
        <taxon>Ditrysia</taxon>
        <taxon>Yponomeutoidea</taxon>
        <taxon>Plutellidae</taxon>
        <taxon>Plutella</taxon>
    </lineage>
</organism>
<dbReference type="Proteomes" id="UP000823941">
    <property type="component" value="Chromosome 17"/>
</dbReference>
<proteinExistence type="predicted"/>
<keyword evidence="1" id="KW-1133">Transmembrane helix</keyword>
<keyword evidence="3" id="KW-1185">Reference proteome</keyword>